<dbReference type="Pfam" id="PF01408">
    <property type="entry name" value="GFO_IDH_MocA"/>
    <property type="match status" value="1"/>
</dbReference>
<reference evidence="7 8" key="1">
    <citation type="submission" date="2016-12" db="EMBL/GenBank/DDBJ databases">
        <authorList>
            <person name="Song W.-J."/>
            <person name="Kurnit D.M."/>
        </authorList>
    </citation>
    <scope>NUCLEOTIDE SEQUENCE [LARGE SCALE GENOMIC DNA]</scope>
    <source>
        <strain evidence="7 8">IMCC3135</strain>
    </source>
</reference>
<keyword evidence="8" id="KW-1185">Reference proteome</keyword>
<dbReference type="InterPro" id="IPR055170">
    <property type="entry name" value="GFO_IDH_MocA-like_dom"/>
</dbReference>
<evidence type="ECO:0000256" key="2">
    <source>
        <dbReference type="ARBA" id="ARBA00008072"/>
    </source>
</evidence>
<dbReference type="Pfam" id="PF22725">
    <property type="entry name" value="GFO_IDH_MocA_C3"/>
    <property type="match status" value="1"/>
</dbReference>
<dbReference type="SUPFAM" id="SSF51735">
    <property type="entry name" value="NAD(P)-binding Rossmann-fold domains"/>
    <property type="match status" value="2"/>
</dbReference>
<dbReference type="Pfam" id="PF00107">
    <property type="entry name" value="ADH_zinc_N"/>
    <property type="match status" value="1"/>
</dbReference>
<dbReference type="SUPFAM" id="SSF55347">
    <property type="entry name" value="Glyceraldehyde-3-phosphate dehydrogenase-like, C-terminal domain"/>
    <property type="match status" value="1"/>
</dbReference>
<dbReference type="InterPro" id="IPR013154">
    <property type="entry name" value="ADH-like_N"/>
</dbReference>
<keyword evidence="4" id="KW-0862">Zinc</keyword>
<evidence type="ECO:0000256" key="5">
    <source>
        <dbReference type="ARBA" id="ARBA00023002"/>
    </source>
</evidence>
<dbReference type="KEGG" id="gai:IMCC3135_22400"/>
<dbReference type="EMBL" id="CP018632">
    <property type="protein sequence ID" value="ASJ74550.1"/>
    <property type="molecule type" value="Genomic_DNA"/>
</dbReference>
<dbReference type="Gene3D" id="3.40.50.720">
    <property type="entry name" value="NAD(P)-binding Rossmann-like Domain"/>
    <property type="match status" value="2"/>
</dbReference>
<name>A0A2Z2P0A6_9GAMM</name>
<dbReference type="GO" id="GO:0004022">
    <property type="term" value="F:alcohol dehydrogenase (NAD+) activity"/>
    <property type="evidence" value="ECO:0007669"/>
    <property type="project" value="UniProtKB-EC"/>
</dbReference>
<comment type="cofactor">
    <cofactor evidence="1">
        <name>Zn(2+)</name>
        <dbReference type="ChEBI" id="CHEBI:29105"/>
    </cofactor>
</comment>
<dbReference type="InterPro" id="IPR020843">
    <property type="entry name" value="ER"/>
</dbReference>
<feature type="domain" description="Enoyl reductase (ER)" evidence="6">
    <location>
        <begin position="11"/>
        <end position="363"/>
    </location>
</feature>
<sequence length="715" mass="76851">MRQILQNLSSGETRLATVPAPSLASGEVLIRTQCSLISIGTERMMVEFGKANFIDKARQQPEKVKMVLEKVGTDGLAATYEAVKSKLDQPMPLGYSNVGVVLQCGSGVKGFKPGDRVVSNGNHAEVVAVPENLVAAIPDDVSDESATFTVLSAIALQGLRLVAPTLGERIVVIGLGVIGLLTVQLLRAQGCRVLGIEFDESKLALARQFGAETVSLAAGEDPLAKAYSFSGGEGVDAVIITASTKSDEPVSNAARMCRQRGRIVLVGVVGLSLNRSEFYEKELTFQVSCSYGPGRYDPRYEGKGMDYPIGFVRWTENRNFQAVLEMMAEQRLDVAPLLTHQYAFDQAVEAYGLLTSDKNAIGVLLDYRTDEPVDLSMQTVSLPVKSKHASLSQIVCGFIGAGNYASRTLIPAFKSAGVTLDTVVSKGGVSATHHGEKNGFNRVSTDADEVISAESINLVCVVTRHNSHAGYVQQALEAGKHVFVEKPLAMTHQQLADIDKAYQASQSKAAAPVLMVGFNRRFAPQVQKMKSLMNSVSTPKSLIMTMNAGAIEADSWVQDEEVGGGRIIGEACHYIDLMRFLVGAPITKVHAVCMGSHPGVDVTTDKCSITLSFEDGSFGTIHYLANGGKVFPKERIEVFAGNAVLQLDNFRKLQGFGWPGFKKMNLLRQDKGQASCVQTFVAAMTGGSASPIAYEELMEVARISIEAHEQLVSVD</sequence>
<dbReference type="EC" id="1.1.1.1" evidence="7"/>
<evidence type="ECO:0000256" key="1">
    <source>
        <dbReference type="ARBA" id="ARBA00001947"/>
    </source>
</evidence>
<keyword evidence="3" id="KW-0479">Metal-binding</keyword>
<dbReference type="Proteomes" id="UP000250079">
    <property type="component" value="Chromosome"/>
</dbReference>
<evidence type="ECO:0000313" key="7">
    <source>
        <dbReference type="EMBL" id="ASJ74550.1"/>
    </source>
</evidence>
<evidence type="ECO:0000259" key="6">
    <source>
        <dbReference type="SMART" id="SM00829"/>
    </source>
</evidence>
<dbReference type="SMART" id="SM00829">
    <property type="entry name" value="PKS_ER"/>
    <property type="match status" value="1"/>
</dbReference>
<dbReference type="GO" id="GO:0046872">
    <property type="term" value="F:metal ion binding"/>
    <property type="evidence" value="ECO:0007669"/>
    <property type="project" value="UniProtKB-KW"/>
</dbReference>
<dbReference type="InterPro" id="IPR013149">
    <property type="entry name" value="ADH-like_C"/>
</dbReference>
<organism evidence="7 8">
    <name type="scientific">Granulosicoccus antarcticus IMCC3135</name>
    <dbReference type="NCBI Taxonomy" id="1192854"/>
    <lineage>
        <taxon>Bacteria</taxon>
        <taxon>Pseudomonadati</taxon>
        <taxon>Pseudomonadota</taxon>
        <taxon>Gammaproteobacteria</taxon>
        <taxon>Chromatiales</taxon>
        <taxon>Granulosicoccaceae</taxon>
        <taxon>Granulosicoccus</taxon>
    </lineage>
</organism>
<accession>A0A2Z2P0A6</accession>
<dbReference type="Gene3D" id="3.30.360.10">
    <property type="entry name" value="Dihydrodipicolinate Reductase, domain 2"/>
    <property type="match status" value="1"/>
</dbReference>
<dbReference type="Gene3D" id="3.90.180.10">
    <property type="entry name" value="Medium-chain alcohol dehydrogenases, catalytic domain"/>
    <property type="match status" value="2"/>
</dbReference>
<evidence type="ECO:0000313" key="8">
    <source>
        <dbReference type="Proteomes" id="UP000250079"/>
    </source>
</evidence>
<dbReference type="InterPro" id="IPR036291">
    <property type="entry name" value="NAD(P)-bd_dom_sf"/>
</dbReference>
<dbReference type="InterPro" id="IPR000683">
    <property type="entry name" value="Gfo/Idh/MocA-like_OxRdtase_N"/>
</dbReference>
<dbReference type="Pfam" id="PF08240">
    <property type="entry name" value="ADH_N"/>
    <property type="match status" value="1"/>
</dbReference>
<dbReference type="GO" id="GO:0000166">
    <property type="term" value="F:nucleotide binding"/>
    <property type="evidence" value="ECO:0007669"/>
    <property type="project" value="InterPro"/>
</dbReference>
<dbReference type="SUPFAM" id="SSF50129">
    <property type="entry name" value="GroES-like"/>
    <property type="match status" value="1"/>
</dbReference>
<dbReference type="CDD" id="cd08255">
    <property type="entry name" value="2-desacetyl-2-hydroxyethyl_bacteriochlorophyllide_like"/>
    <property type="match status" value="1"/>
</dbReference>
<evidence type="ECO:0000256" key="3">
    <source>
        <dbReference type="ARBA" id="ARBA00022723"/>
    </source>
</evidence>
<dbReference type="AlphaFoldDB" id="A0A2Z2P0A6"/>
<dbReference type="RefSeq" id="WP_088919571.1">
    <property type="nucleotide sequence ID" value="NZ_CP018632.1"/>
</dbReference>
<evidence type="ECO:0000256" key="4">
    <source>
        <dbReference type="ARBA" id="ARBA00022833"/>
    </source>
</evidence>
<dbReference type="InterPro" id="IPR011032">
    <property type="entry name" value="GroES-like_sf"/>
</dbReference>
<protein>
    <submittedName>
        <fullName evidence="7">Alcohol dehydrogenase</fullName>
        <ecNumber evidence="7">1.1.1.1</ecNumber>
    </submittedName>
</protein>
<dbReference type="OrthoDB" id="9774191at2"/>
<keyword evidence="5 7" id="KW-0560">Oxidoreductase</keyword>
<dbReference type="PANTHER" id="PTHR43350">
    <property type="entry name" value="NAD-DEPENDENT ALCOHOL DEHYDROGENASE"/>
    <property type="match status" value="1"/>
</dbReference>
<proteinExistence type="inferred from homology"/>
<dbReference type="PANTHER" id="PTHR43350:SF19">
    <property type="entry name" value="D-GULOSIDE 3-DEHYDROGENASE"/>
    <property type="match status" value="1"/>
</dbReference>
<comment type="similarity">
    <text evidence="2">Belongs to the zinc-containing alcohol dehydrogenase family.</text>
</comment>
<gene>
    <name evidence="7" type="primary">adhT</name>
    <name evidence="7" type="ORF">IMCC3135_22400</name>
</gene>